<evidence type="ECO:0000256" key="1">
    <source>
        <dbReference type="SAM" id="MobiDB-lite"/>
    </source>
</evidence>
<dbReference type="SUPFAM" id="SSF56112">
    <property type="entry name" value="Protein kinase-like (PK-like)"/>
    <property type="match status" value="1"/>
</dbReference>
<feature type="region of interest" description="Disordered" evidence="1">
    <location>
        <begin position="381"/>
        <end position="401"/>
    </location>
</feature>
<keyword evidence="3" id="KW-0418">Kinase</keyword>
<evidence type="ECO:0000313" key="3">
    <source>
        <dbReference type="EMBL" id="TNJ29939.1"/>
    </source>
</evidence>
<protein>
    <submittedName>
        <fullName evidence="3">Kinase, ULK</fullName>
    </submittedName>
</protein>
<dbReference type="Pfam" id="PF00069">
    <property type="entry name" value="Pkinase"/>
    <property type="match status" value="1"/>
</dbReference>
<dbReference type="PANTHER" id="PTHR46562">
    <property type="entry name" value="SERINE/THREONINE-KINASE ULK4-LIKE PROTEIN-RELATED"/>
    <property type="match status" value="1"/>
</dbReference>
<dbReference type="InterPro" id="IPR044591">
    <property type="entry name" value="RUK"/>
</dbReference>
<keyword evidence="4" id="KW-1185">Reference proteome</keyword>
<organism evidence="3 4">
    <name type="scientific">Giardia muris</name>
    <dbReference type="NCBI Taxonomy" id="5742"/>
    <lineage>
        <taxon>Eukaryota</taxon>
        <taxon>Metamonada</taxon>
        <taxon>Diplomonadida</taxon>
        <taxon>Hexamitidae</taxon>
        <taxon>Giardiinae</taxon>
        <taxon>Giardia</taxon>
    </lineage>
</organism>
<dbReference type="Proteomes" id="UP000315496">
    <property type="component" value="Chromosome 1"/>
</dbReference>
<comment type="caution">
    <text evidence="3">The sequence shown here is derived from an EMBL/GenBank/DDBJ whole genome shotgun (WGS) entry which is preliminary data.</text>
</comment>
<dbReference type="GO" id="GO:0004672">
    <property type="term" value="F:protein kinase activity"/>
    <property type="evidence" value="ECO:0007669"/>
    <property type="project" value="InterPro"/>
</dbReference>
<evidence type="ECO:0000313" key="4">
    <source>
        <dbReference type="Proteomes" id="UP000315496"/>
    </source>
</evidence>
<dbReference type="Gene3D" id="3.30.200.20">
    <property type="entry name" value="Phosphorylase Kinase, domain 1"/>
    <property type="match status" value="1"/>
</dbReference>
<evidence type="ECO:0000259" key="2">
    <source>
        <dbReference type="PROSITE" id="PS50011"/>
    </source>
</evidence>
<reference evidence="3 4" key="1">
    <citation type="submission" date="2019-05" db="EMBL/GenBank/DDBJ databases">
        <title>The compact genome of Giardia muris reveals important steps in the evolution of intestinal protozoan parasites.</title>
        <authorList>
            <person name="Xu F."/>
            <person name="Jimenez-Gonzalez A."/>
            <person name="Einarsson E."/>
            <person name="Astvaldsson A."/>
            <person name="Peirasmaki D."/>
            <person name="Eckmann L."/>
            <person name="Andersson J.O."/>
            <person name="Svard S.G."/>
            <person name="Jerlstrom-Hultqvist J."/>
        </authorList>
    </citation>
    <scope>NUCLEOTIDE SEQUENCE [LARGE SCALE GENOMIC DNA]</scope>
    <source>
        <strain evidence="3 4">Roberts-Thomson</strain>
    </source>
</reference>
<dbReference type="Gene3D" id="1.10.510.10">
    <property type="entry name" value="Transferase(Phosphotransferase) domain 1"/>
    <property type="match status" value="1"/>
</dbReference>
<sequence>MNTAAKFKTYEEIGRGKFTGSVIYRARQSQSLEYVAAKHTDVSIPSVKTKVQTEASFLNSCVHPNILKFITWYQTQDEIWLITELCEGGSFESLLNREHHHWPEVSIELFAHDIRDALHFLHMKGVLFNELTPANLFLDINGNLKLSDFEFATQISKLPTLTLETIDRSVKTNGYLHKAPETLLPDGCNNISADLYSFGCLLYKIIFRKYPFEVYMEKLISANFVDSGSESDFDDQGQGPRITVRTRDYQKYAMRVIREGEDYLSSSLIPASYRGFPLSPQLKDLLFRLLQPLPFKRLTWVELASHPFFTGKIKERIKCPLEAHFINAMRLFTTNGVYPELYQAVSIQSDGRITCPKNLCGNLTRFEERLRDERKIPAASAAVGDAEPTAVPESPAPIAPTSPEPHVIMTVSLKNTGLFYMRYVMQDPTISQLFRASTLTPFEATHTFQSFVTTTHQMLTRTTRYFVLSRFMLPLLLIVKTDFDKATLSSIGSLEKFLYQGSRTGLKLAEYALSSHDLSVLTTASGTFHTFLVQVFLSAANSHLGDTYFDSRVGYGLMNRKSDLDRAAATLALFYYNLMYNPSFSAMQTTGGAALGTNERIDSELNRVWFEELGNLQDPSAPLMTLITALLTKPTSRSKPLYTTSVTTTALMLQILLVLLRLNLVNAGVGDMAKMLYNIDLHSLLANDILPYIESVVKPVPLNERHMPKEKVLLHALQLRVVFATFMESMALLLENYYVCANNILPGLPHSPTKPYTEVPSGVLRSIDFNYFKLDVIQKAVPFSKCVNLLATMYSVMAVDKYGVTIRALCGTNAIALHAESVRLTISALSAAIIPDMLPLLMGNLKTLLDSLDFTIVSQNFEYLSQILGAFITLTFGELLTDYFNVLGLSNAQAMHAEPPKEKEEGGEMPWADASIERYREWQRHEQSKPYSYLRGVKKMYDTHTSKSRELKGITALHAQYKLLLSVAINEDAMQLKPYVCMAFSLLFFFDFNTFDAYKNTLNATGHPLYRVITDTEVQDTKLDFLKLLQNMISDCSRIMNDNQSLKKDYVDLVRSLEEAEGGRQNGIEKLYFKRVPGQTVRGLQAMVAAAKTTGATIQGFDPIEDFTQATFEASLEQYRLVFKLARSRDKREVAFRGLYLDSFTALSSAILTYLDVCAQIVKNTILQTSNINIKTYFRGLPALQVIDGFFQSYTRPHVPFYLFRRLTLNIESCLFGFANTIYSVIPPRELYEAAILNDLSMKKEKEKKEKEDQKAGVSTDTKTIKIEGIDEALQQQQEASADKKGTPAFFALSKEFVTMSRLLLGIAACLINHPAHHLVRDHLFYISDATRKVKGLIFATMNLLKDLQNFSLFEPFSLTDQDLLKAHGKDDLMSFNYAIELFRYIRNAAANLIAIGLERGRMYGPFNSYSSVEVLIKSSGAIMTRIIPKKKEERVIQQSDTFVDLDKAKTKAEPELLRMVRDIQEVGLFMDEVISVTELTHFTEAIIGSYHRLLNSQSMLLCLFNVPEFHDVALTIVVNALRTRKINLNSELRKYFLQSYIHGRNLSDRIVEGTGLALTDERVWQLFVANSGCQYTLGTLFPTVLIQNTTDLMLEGDHLYAFIRVLNILHNSTCCLMSVFNAHIQALTSQVTKLNDSFFSLHKKVALRDHLSLLTDESFTSCNLLSFVCEIFKQYVVLGGSVHGVLPEAYLTDQFNKELEQKREGRQLPIRPELLTLALDTFELYTNLAMIYAWSEYTASLYFKGVFSIIVFDLQKWFAEKAETLSAASLRDDLLIAYIDLTDSLLFYNNEFCNAMDVYQSVGQLGKTLSRVVRVKLESLKSSFGNPYARNLPPKQWYDGVLDEGALA</sequence>
<keyword evidence="3" id="KW-0808">Transferase</keyword>
<proteinExistence type="predicted"/>
<name>A0A4Z1TBN8_GIAMU</name>
<dbReference type="VEuPathDB" id="GiardiaDB:GMRT_15890"/>
<dbReference type="InterPro" id="IPR000719">
    <property type="entry name" value="Prot_kinase_dom"/>
</dbReference>
<dbReference type="GO" id="GO:0005524">
    <property type="term" value="F:ATP binding"/>
    <property type="evidence" value="ECO:0007669"/>
    <property type="project" value="InterPro"/>
</dbReference>
<dbReference type="PANTHER" id="PTHR46562:SF1">
    <property type="entry name" value="SERINE_THREONINE-PROTEIN KINASE ULK4"/>
    <property type="match status" value="1"/>
</dbReference>
<gene>
    <name evidence="3" type="ORF">GMRT_15890</name>
</gene>
<dbReference type="EMBL" id="VDLU01000001">
    <property type="protein sequence ID" value="TNJ29939.1"/>
    <property type="molecule type" value="Genomic_DNA"/>
</dbReference>
<dbReference type="GO" id="GO:0008017">
    <property type="term" value="F:microtubule binding"/>
    <property type="evidence" value="ECO:0007669"/>
    <property type="project" value="InterPro"/>
</dbReference>
<accession>A0A4Z1TBN8</accession>
<dbReference type="OrthoDB" id="24822at2759"/>
<dbReference type="PROSITE" id="PS50011">
    <property type="entry name" value="PROTEIN_KINASE_DOM"/>
    <property type="match status" value="1"/>
</dbReference>
<dbReference type="InterPro" id="IPR011009">
    <property type="entry name" value="Kinase-like_dom_sf"/>
</dbReference>
<feature type="domain" description="Protein kinase" evidence="2">
    <location>
        <begin position="7"/>
        <end position="309"/>
    </location>
</feature>